<comment type="caution">
    <text evidence="4">The sequence shown here is derived from an EMBL/GenBank/DDBJ whole genome shotgun (WGS) entry which is preliminary data.</text>
</comment>
<dbReference type="GO" id="GO:0051604">
    <property type="term" value="P:protein maturation"/>
    <property type="evidence" value="ECO:0007669"/>
    <property type="project" value="TreeGrafter"/>
</dbReference>
<protein>
    <submittedName>
        <fullName evidence="4">Hydrogenase expression/formation protein HypE</fullName>
    </submittedName>
</protein>
<dbReference type="Pfam" id="PF02769">
    <property type="entry name" value="AIRS_C"/>
    <property type="match status" value="1"/>
</dbReference>
<evidence type="ECO:0000256" key="1">
    <source>
        <dbReference type="ARBA" id="ARBA00006243"/>
    </source>
</evidence>
<dbReference type="SUPFAM" id="SSF55326">
    <property type="entry name" value="PurM N-terminal domain-like"/>
    <property type="match status" value="1"/>
</dbReference>
<dbReference type="NCBIfam" id="TIGR02124">
    <property type="entry name" value="hypE"/>
    <property type="match status" value="1"/>
</dbReference>
<evidence type="ECO:0000259" key="2">
    <source>
        <dbReference type="Pfam" id="PF00586"/>
    </source>
</evidence>
<organism evidence="4">
    <name type="scientific">mine drainage metagenome</name>
    <dbReference type="NCBI Taxonomy" id="410659"/>
    <lineage>
        <taxon>unclassified sequences</taxon>
        <taxon>metagenomes</taxon>
        <taxon>ecological metagenomes</taxon>
    </lineage>
</organism>
<reference evidence="4" key="1">
    <citation type="submission" date="2016-10" db="EMBL/GenBank/DDBJ databases">
        <title>Sequence of Gallionella enrichment culture.</title>
        <authorList>
            <person name="Poehlein A."/>
            <person name="Muehling M."/>
            <person name="Daniel R."/>
        </authorList>
    </citation>
    <scope>NUCLEOTIDE SEQUENCE</scope>
</reference>
<dbReference type="InterPro" id="IPR011854">
    <property type="entry name" value="HypE"/>
</dbReference>
<accession>A0A1J5T0H2</accession>
<dbReference type="InterPro" id="IPR036921">
    <property type="entry name" value="PurM-like_N_sf"/>
</dbReference>
<dbReference type="EMBL" id="MLJW01000048">
    <property type="protein sequence ID" value="OIR05726.1"/>
    <property type="molecule type" value="Genomic_DNA"/>
</dbReference>
<evidence type="ECO:0000259" key="3">
    <source>
        <dbReference type="Pfam" id="PF02769"/>
    </source>
</evidence>
<dbReference type="PIRSF" id="PIRSF005644">
    <property type="entry name" value="Hdrgns_mtr_HypE"/>
    <property type="match status" value="1"/>
</dbReference>
<dbReference type="PANTHER" id="PTHR30303:SF0">
    <property type="entry name" value="CARBAMOYL DEHYDRATASE HYPE"/>
    <property type="match status" value="1"/>
</dbReference>
<dbReference type="CDD" id="cd02197">
    <property type="entry name" value="HypE"/>
    <property type="match status" value="1"/>
</dbReference>
<name>A0A1J5T0H2_9ZZZZ</name>
<evidence type="ECO:0000313" key="4">
    <source>
        <dbReference type="EMBL" id="OIR05726.1"/>
    </source>
</evidence>
<dbReference type="Pfam" id="PF00586">
    <property type="entry name" value="AIRS"/>
    <property type="match status" value="1"/>
</dbReference>
<comment type="similarity">
    <text evidence="1">Belongs to the HypE family.</text>
</comment>
<feature type="domain" description="PurM-like C-terminal" evidence="3">
    <location>
        <begin position="164"/>
        <end position="317"/>
    </location>
</feature>
<dbReference type="InterPro" id="IPR010918">
    <property type="entry name" value="PurM-like_C_dom"/>
</dbReference>
<dbReference type="Gene3D" id="3.30.1330.10">
    <property type="entry name" value="PurM-like, N-terminal domain"/>
    <property type="match status" value="1"/>
</dbReference>
<dbReference type="InterPro" id="IPR036676">
    <property type="entry name" value="PurM-like_C_sf"/>
</dbReference>
<dbReference type="PANTHER" id="PTHR30303">
    <property type="entry name" value="HYDROGENASE ISOENZYMES FORMATION PROTEIN HYPE"/>
    <property type="match status" value="1"/>
</dbReference>
<dbReference type="AlphaFoldDB" id="A0A1J5T0H2"/>
<dbReference type="InterPro" id="IPR016188">
    <property type="entry name" value="PurM-like_N"/>
</dbReference>
<dbReference type="Gene3D" id="3.90.650.10">
    <property type="entry name" value="PurM-like C-terminal domain"/>
    <property type="match status" value="1"/>
</dbReference>
<feature type="domain" description="PurM-like N-terminal" evidence="2">
    <location>
        <begin position="42"/>
        <end position="152"/>
    </location>
</feature>
<proteinExistence type="inferred from homology"/>
<dbReference type="SUPFAM" id="SSF56042">
    <property type="entry name" value="PurM C-terminal domain-like"/>
    <property type="match status" value="1"/>
</dbReference>
<sequence length="339" mass="36714">MPKFDFDVITLGHGSGGLLTHRLLQSGVFDIFKNDLLDQQHDGASFNLNGNIAFSTDSYVVSPIFFPGGNIGDLAINGTVNDLAMCGAAAKYLSLSFIIEEGLTMDEFWEILVSIKSAADKSNIKIITGDTKVVEKGKGDKIFINTTGIGIIHPKANIHHKNIEAGDVMIISGNIASHGIAIMSLRKGLEFETNIESDTTNLNHTIISLIEKFGSDIKFLRDPTRGGIASVLNEIAELTKLGFYLDQKLIPIDEQVDAACEMLGLDPLYVANEGVFIAIVKKEIANIFLETLQKHDAGNNAAIIGEVTKDNAGKVIMKSRIGGKRIVNFLTGEQLPRIC</sequence>
<gene>
    <name evidence="4" type="primary">hypE_4</name>
    <name evidence="4" type="ORF">GALL_121610</name>
</gene>